<dbReference type="AlphaFoldDB" id="A0A2W5HCV7"/>
<reference evidence="1 2" key="1">
    <citation type="submission" date="2017-11" db="EMBL/GenBank/DDBJ databases">
        <title>Infants hospitalized years apart are colonized by the same room-sourced microbial strains.</title>
        <authorList>
            <person name="Brooks B."/>
            <person name="Olm M.R."/>
            <person name="Firek B.A."/>
            <person name="Baker R."/>
            <person name="Thomas B.C."/>
            <person name="Morowitz M.J."/>
            <person name="Banfield J.F."/>
        </authorList>
    </citation>
    <scope>NUCLEOTIDE SEQUENCE [LARGE SCALE GENOMIC DNA]</scope>
    <source>
        <strain evidence="1">S2_009_000_R2_76</strain>
    </source>
</reference>
<dbReference type="Proteomes" id="UP000249645">
    <property type="component" value="Unassembled WGS sequence"/>
</dbReference>
<name>A0A2W5HCV7_9SPHI</name>
<dbReference type="InterPro" id="IPR025401">
    <property type="entry name" value="DUF4374"/>
</dbReference>
<accession>A0A2W5HCV7</accession>
<proteinExistence type="predicted"/>
<sequence length="415" mass="43535">MVMLTKQVFKRKNLLIVGLGLIATIASCSKKDSVADTNGGDNGGDGSTTISKYVVGAVNGSSTYFISVNSLDTGSTTIVGNGIEDNYTYTHYAYNGTKGMIALNYQQGDPAVGKIYELNSSGVLAQSGASFQLTDGFNSLGPFSHYIVTAKNSATLSSGSTGTSFYFVDLNNNAAVSNKGLATTGLFNDPGRVSALIGIVDAGDGNFISAAWPADCSPDSCFAIKLDSNLNVIQKYTDNRIGYASGSYRSARYSLIANDDDGNTYVFASPIVTKTKNAGALKIAKGANTFDQSYYFDIESLSGGYLFRKVYHVSGSNFLLEFYSTTTPGNTATAYRYAIVNTANKTFSWVTGLPSVDDITNVSWGYSDGSKAYLGITTTTAAPTIYVIDPATAIGKAGLVIAGATSIGGIAHLEN</sequence>
<evidence type="ECO:0000313" key="1">
    <source>
        <dbReference type="EMBL" id="PZP51529.1"/>
    </source>
</evidence>
<dbReference type="PROSITE" id="PS51257">
    <property type="entry name" value="PROKAR_LIPOPROTEIN"/>
    <property type="match status" value="1"/>
</dbReference>
<protein>
    <recommendedName>
        <fullName evidence="3">DUF4374 domain-containing protein</fullName>
    </recommendedName>
</protein>
<comment type="caution">
    <text evidence="1">The sequence shown here is derived from an EMBL/GenBank/DDBJ whole genome shotgun (WGS) entry which is preliminary data.</text>
</comment>
<evidence type="ECO:0008006" key="3">
    <source>
        <dbReference type="Google" id="ProtNLM"/>
    </source>
</evidence>
<evidence type="ECO:0000313" key="2">
    <source>
        <dbReference type="Proteomes" id="UP000249645"/>
    </source>
</evidence>
<gene>
    <name evidence="1" type="ORF">DI598_03035</name>
</gene>
<dbReference type="Pfam" id="PF14298">
    <property type="entry name" value="DUF4374"/>
    <property type="match status" value="2"/>
</dbReference>
<organism evidence="1 2">
    <name type="scientific">Pseudopedobacter saltans</name>
    <dbReference type="NCBI Taxonomy" id="151895"/>
    <lineage>
        <taxon>Bacteria</taxon>
        <taxon>Pseudomonadati</taxon>
        <taxon>Bacteroidota</taxon>
        <taxon>Sphingobacteriia</taxon>
        <taxon>Sphingobacteriales</taxon>
        <taxon>Sphingobacteriaceae</taxon>
        <taxon>Pseudopedobacter</taxon>
    </lineage>
</organism>
<dbReference type="EMBL" id="QFOI01000028">
    <property type="protein sequence ID" value="PZP51529.1"/>
    <property type="molecule type" value="Genomic_DNA"/>
</dbReference>